<comment type="caution">
    <text evidence="1">The sequence shown here is derived from an EMBL/GenBank/DDBJ whole genome shotgun (WGS) entry which is preliminary data.</text>
</comment>
<feature type="non-terminal residue" evidence="1">
    <location>
        <position position="53"/>
    </location>
</feature>
<sequence length="53" mass="6081">CVSRSIPGVEMYRKMKPLGYKTRNKTSGGSRTTEILKLSAYRNVPHILSRWRG</sequence>
<keyword evidence="2" id="KW-1185">Reference proteome</keyword>
<dbReference type="EMBL" id="JASPKZ010003884">
    <property type="protein sequence ID" value="KAJ9591152.1"/>
    <property type="molecule type" value="Genomic_DNA"/>
</dbReference>
<protein>
    <submittedName>
        <fullName evidence="1">Uncharacterized protein</fullName>
    </submittedName>
</protein>
<proteinExistence type="predicted"/>
<feature type="non-terminal residue" evidence="1">
    <location>
        <position position="1"/>
    </location>
</feature>
<dbReference type="AlphaFoldDB" id="A0AAD8A3P0"/>
<organism evidence="1 2">
    <name type="scientific">Diploptera punctata</name>
    <name type="common">Pacific beetle cockroach</name>
    <dbReference type="NCBI Taxonomy" id="6984"/>
    <lineage>
        <taxon>Eukaryota</taxon>
        <taxon>Metazoa</taxon>
        <taxon>Ecdysozoa</taxon>
        <taxon>Arthropoda</taxon>
        <taxon>Hexapoda</taxon>
        <taxon>Insecta</taxon>
        <taxon>Pterygota</taxon>
        <taxon>Neoptera</taxon>
        <taxon>Polyneoptera</taxon>
        <taxon>Dictyoptera</taxon>
        <taxon>Blattodea</taxon>
        <taxon>Blaberoidea</taxon>
        <taxon>Blaberidae</taxon>
        <taxon>Diplopterinae</taxon>
        <taxon>Diploptera</taxon>
    </lineage>
</organism>
<accession>A0AAD8A3P0</accession>
<evidence type="ECO:0000313" key="1">
    <source>
        <dbReference type="EMBL" id="KAJ9591152.1"/>
    </source>
</evidence>
<evidence type="ECO:0000313" key="2">
    <source>
        <dbReference type="Proteomes" id="UP001233999"/>
    </source>
</evidence>
<reference evidence="1" key="2">
    <citation type="submission" date="2023-05" db="EMBL/GenBank/DDBJ databases">
        <authorList>
            <person name="Fouks B."/>
        </authorList>
    </citation>
    <scope>NUCLEOTIDE SEQUENCE</scope>
    <source>
        <strain evidence="1">Stay&amp;Tobe</strain>
        <tissue evidence="1">Testes</tissue>
    </source>
</reference>
<name>A0AAD8A3P0_DIPPU</name>
<gene>
    <name evidence="1" type="ORF">L9F63_002307</name>
</gene>
<dbReference type="Proteomes" id="UP001233999">
    <property type="component" value="Unassembled WGS sequence"/>
</dbReference>
<reference evidence="1" key="1">
    <citation type="journal article" date="2023" name="IScience">
        <title>Live-bearing cockroach genome reveals convergent evolutionary mechanisms linked to viviparity in insects and beyond.</title>
        <authorList>
            <person name="Fouks B."/>
            <person name="Harrison M.C."/>
            <person name="Mikhailova A.A."/>
            <person name="Marchal E."/>
            <person name="English S."/>
            <person name="Carruthers M."/>
            <person name="Jennings E.C."/>
            <person name="Chiamaka E.L."/>
            <person name="Frigard R.A."/>
            <person name="Pippel M."/>
            <person name="Attardo G.M."/>
            <person name="Benoit J.B."/>
            <person name="Bornberg-Bauer E."/>
            <person name="Tobe S.S."/>
        </authorList>
    </citation>
    <scope>NUCLEOTIDE SEQUENCE</scope>
    <source>
        <strain evidence="1">Stay&amp;Tobe</strain>
    </source>
</reference>